<accession>A0ACC1CKH9</accession>
<proteinExistence type="predicted"/>
<evidence type="ECO:0000313" key="2">
    <source>
        <dbReference type="Proteomes" id="UP000824533"/>
    </source>
</evidence>
<gene>
    <name evidence="1" type="ORF">K1T71_012069</name>
</gene>
<keyword evidence="2" id="KW-1185">Reference proteome</keyword>
<reference evidence="1 2" key="1">
    <citation type="journal article" date="2021" name="Front. Genet.">
        <title>Chromosome-Level Genome Assembly Reveals Significant Gene Expansion in the Toll and IMD Signaling Pathways of Dendrolimus kikuchii.</title>
        <authorList>
            <person name="Zhou J."/>
            <person name="Wu P."/>
            <person name="Xiong Z."/>
            <person name="Liu N."/>
            <person name="Zhao N."/>
            <person name="Ji M."/>
            <person name="Qiu Y."/>
            <person name="Yang B."/>
        </authorList>
    </citation>
    <scope>NUCLEOTIDE SEQUENCE [LARGE SCALE GENOMIC DNA]</scope>
    <source>
        <strain evidence="1">Ann1</strain>
    </source>
</reference>
<protein>
    <submittedName>
        <fullName evidence="1">Uncharacterized protein</fullName>
    </submittedName>
</protein>
<comment type="caution">
    <text evidence="1">The sequence shown here is derived from an EMBL/GenBank/DDBJ whole genome shotgun (WGS) entry which is preliminary data.</text>
</comment>
<sequence>MKIALLVLFEIYKIISIDARLIEKNTDSTRAVNNTDETKPTRITRDIYDDDSFTELSKEENGINGEFFKALNRRPRYFFRSKFVAKTIQPNIARVARESSGETENPVKNNTSSNTDATVIKNKSVLVKKPIPKFNDIDYDDDFQMRINKAPIKTADSVEHEDEDFNVDDYDFDINHDEFIGRGKPLVPRKKLRDNKIEIQATRNEPDTKNKMPVKQTEKLIIPVLNLKKERAIGNIVKKSVDKTKIDDYYDDVLSTVTPKPITIDDDELNDDNEDMNSKEGGRGRTIRSPWNFNAYVDKFSDKTSMEVNKFLSILPLFPQAVSKDEDIKTY</sequence>
<evidence type="ECO:0000313" key="1">
    <source>
        <dbReference type="EMBL" id="KAJ0172096.1"/>
    </source>
</evidence>
<dbReference type="Proteomes" id="UP000824533">
    <property type="component" value="Linkage Group LG22"/>
</dbReference>
<name>A0ACC1CKH9_9NEOP</name>
<dbReference type="EMBL" id="CM034408">
    <property type="protein sequence ID" value="KAJ0172096.1"/>
    <property type="molecule type" value="Genomic_DNA"/>
</dbReference>
<organism evidence="1 2">
    <name type="scientific">Dendrolimus kikuchii</name>
    <dbReference type="NCBI Taxonomy" id="765133"/>
    <lineage>
        <taxon>Eukaryota</taxon>
        <taxon>Metazoa</taxon>
        <taxon>Ecdysozoa</taxon>
        <taxon>Arthropoda</taxon>
        <taxon>Hexapoda</taxon>
        <taxon>Insecta</taxon>
        <taxon>Pterygota</taxon>
        <taxon>Neoptera</taxon>
        <taxon>Endopterygota</taxon>
        <taxon>Lepidoptera</taxon>
        <taxon>Glossata</taxon>
        <taxon>Ditrysia</taxon>
        <taxon>Bombycoidea</taxon>
        <taxon>Lasiocampidae</taxon>
        <taxon>Dendrolimus</taxon>
    </lineage>
</organism>